<comment type="caution">
    <text evidence="1">The sequence shown here is derived from an EMBL/GenBank/DDBJ whole genome shotgun (WGS) entry which is preliminary data.</text>
</comment>
<protein>
    <submittedName>
        <fullName evidence="1">MBL fold metallo-hydrolase</fullName>
    </submittedName>
</protein>
<dbReference type="InterPro" id="IPR050114">
    <property type="entry name" value="UPF0173_UPF0282_UlaG_hydrolase"/>
</dbReference>
<reference evidence="1 2" key="1">
    <citation type="submission" date="2020-04" db="EMBL/GenBank/DDBJ databases">
        <title>Draft genome of Pyxidicoccus fallax type strain.</title>
        <authorList>
            <person name="Whitworth D.E."/>
        </authorList>
    </citation>
    <scope>NUCLEOTIDE SEQUENCE [LARGE SCALE GENOMIC DNA]</scope>
    <source>
        <strain evidence="1 2">DSM 14698</strain>
    </source>
</reference>
<dbReference type="AlphaFoldDB" id="A0A848LCU7"/>
<accession>A0A848LCU7</accession>
<evidence type="ECO:0000313" key="2">
    <source>
        <dbReference type="Proteomes" id="UP000518300"/>
    </source>
</evidence>
<keyword evidence="2" id="KW-1185">Reference proteome</keyword>
<dbReference type="Proteomes" id="UP000518300">
    <property type="component" value="Unassembled WGS sequence"/>
</dbReference>
<dbReference type="EMBL" id="JABBJJ010000022">
    <property type="protein sequence ID" value="NMO14635.1"/>
    <property type="molecule type" value="Genomic_DNA"/>
</dbReference>
<dbReference type="InterPro" id="IPR036866">
    <property type="entry name" value="RibonucZ/Hydroxyglut_hydro"/>
</dbReference>
<dbReference type="RefSeq" id="WP_169343931.1">
    <property type="nucleotide sequence ID" value="NZ_JABBJJ010000022.1"/>
</dbReference>
<evidence type="ECO:0000313" key="1">
    <source>
        <dbReference type="EMBL" id="NMO14635.1"/>
    </source>
</evidence>
<dbReference type="PANTHER" id="PTHR43546">
    <property type="entry name" value="UPF0173 METAL-DEPENDENT HYDROLASE MJ1163-RELATED"/>
    <property type="match status" value="1"/>
</dbReference>
<sequence>MSTWIEHLGHTSFAVTRESLRLLLDPVLVRQDLDFRQPTCPRWVTEDLTTVSAVFLSHGHDDHLHPPSLLGLPRDTPIHFLDEDPATCSCDESPRRLLSSLGFRVLNPFRPGDVISLPGDVRVRILPARRSAEGEEQCAFLIETPDVLMLDGVDIQDASTTREALEPYRERVDVAFLPTGASLQFHGFWNQMDMVEAGAFIEWLRPALVATCGGSTSMSARPRAGTLERYPHDRADWLAFAAAHLEPGRFLAASPPVRLHYEAHRLVRTVPQVPGTRFMPGGGAPRPHALVATFFGGYHPRIPTRKSCWPSTPLAEWLEPLQPLRDAILAAQHELKALLARCQPTANKTPAGVLAPCTLRRLVQGGALELAARLCTIIPPTVTEPDALDAGFFAVAECLLESAPGLAESFLADLRTSLWLDRRMFQMRVLATRLRTLSSTPPGEAERLRGEHLAALRRTAHQRRVALGPHHFWLTREQVPLLTGAPPASDTAALLCFPGHAGVHQVPLNELEALMLERCDGRHFTQLVSQLSQLLELPASEVDAVLFGLLARLSQNSVVLFDWSQG</sequence>
<dbReference type="Pfam" id="PF13483">
    <property type="entry name" value="Lactamase_B_3"/>
    <property type="match status" value="1"/>
</dbReference>
<dbReference type="SUPFAM" id="SSF56281">
    <property type="entry name" value="Metallo-hydrolase/oxidoreductase"/>
    <property type="match status" value="1"/>
</dbReference>
<gene>
    <name evidence="1" type="ORF">HG543_07155</name>
</gene>
<keyword evidence="1" id="KW-0378">Hydrolase</keyword>
<proteinExistence type="predicted"/>
<organism evidence="1 2">
    <name type="scientific">Pyxidicoccus fallax</name>
    <dbReference type="NCBI Taxonomy" id="394095"/>
    <lineage>
        <taxon>Bacteria</taxon>
        <taxon>Pseudomonadati</taxon>
        <taxon>Myxococcota</taxon>
        <taxon>Myxococcia</taxon>
        <taxon>Myxococcales</taxon>
        <taxon>Cystobacterineae</taxon>
        <taxon>Myxococcaceae</taxon>
        <taxon>Pyxidicoccus</taxon>
    </lineage>
</organism>
<dbReference type="Gene3D" id="3.60.15.10">
    <property type="entry name" value="Ribonuclease Z/Hydroxyacylglutathione hydrolase-like"/>
    <property type="match status" value="1"/>
</dbReference>
<name>A0A848LCU7_9BACT</name>
<dbReference type="GO" id="GO:0016787">
    <property type="term" value="F:hydrolase activity"/>
    <property type="evidence" value="ECO:0007669"/>
    <property type="project" value="UniProtKB-KW"/>
</dbReference>